<reference evidence="1" key="1">
    <citation type="submission" date="2022-06" db="EMBL/GenBank/DDBJ databases">
        <title>Aquibacillus sp. a new bacterium isolated from soil saline samples.</title>
        <authorList>
            <person name="Galisteo C."/>
            <person name="De La Haba R."/>
            <person name="Sanchez-Porro C."/>
            <person name="Ventosa A."/>
        </authorList>
    </citation>
    <scope>NUCLEOTIDE SEQUENCE</scope>
    <source>
        <strain evidence="1">3ASR75-54</strain>
    </source>
</reference>
<evidence type="ECO:0000313" key="2">
    <source>
        <dbReference type="Proteomes" id="UP001145069"/>
    </source>
</evidence>
<gene>
    <name evidence="1" type="ORF">NC799_13295</name>
</gene>
<dbReference type="EMBL" id="JAMQKC010000015">
    <property type="protein sequence ID" value="MDC3417871.1"/>
    <property type="molecule type" value="Genomic_DNA"/>
</dbReference>
<dbReference type="Proteomes" id="UP001145069">
    <property type="component" value="Unassembled WGS sequence"/>
</dbReference>
<proteinExistence type="predicted"/>
<protein>
    <submittedName>
        <fullName evidence="1">DUF3055 domain-containing protein</fullName>
    </submittedName>
</protein>
<dbReference type="Pfam" id="PF11256">
    <property type="entry name" value="SAV0927-like"/>
    <property type="match status" value="1"/>
</dbReference>
<name>A0A9X3WIV8_9BACI</name>
<comment type="caution">
    <text evidence="1">The sequence shown here is derived from an EMBL/GenBank/DDBJ whole genome shotgun (WGS) entry which is preliminary data.</text>
</comment>
<evidence type="ECO:0000313" key="1">
    <source>
        <dbReference type="EMBL" id="MDC3417871.1"/>
    </source>
</evidence>
<dbReference type="InterPro" id="IPR021415">
    <property type="entry name" value="SAV0927-like"/>
</dbReference>
<dbReference type="AlphaFoldDB" id="A0A9X3WIV8"/>
<organism evidence="1 2">
    <name type="scientific">Aquibacillus salsiterrae</name>
    <dbReference type="NCBI Taxonomy" id="2950439"/>
    <lineage>
        <taxon>Bacteria</taxon>
        <taxon>Bacillati</taxon>
        <taxon>Bacillota</taxon>
        <taxon>Bacilli</taxon>
        <taxon>Bacillales</taxon>
        <taxon>Bacillaceae</taxon>
        <taxon>Aquibacillus</taxon>
    </lineage>
</organism>
<sequence>MNNHTLLKDTTVNGKIRFLSIMGEFHRYDLAIINPEAPEDEIFILDINQNRFITISKSKVIDEEGYIEHTLNYTEIDAEELRELIKQVL</sequence>
<keyword evidence="2" id="KW-1185">Reference proteome</keyword>
<dbReference type="RefSeq" id="WP_272446934.1">
    <property type="nucleotide sequence ID" value="NZ_JAMQKC010000015.1"/>
</dbReference>
<accession>A0A9X3WIV8</accession>